<sequence length="699" mass="82487">MINNVIDIRCNDLDNIRSTIEKTLSSYIEKFVQDDGNVKYKEVNDKYFFENDSWNVSIVGKIEQFKEEYSKYNQKRQNIVFSLNNKNINLELKYVYYKKLFNEEWSFYNVFKYQKYNIKLIEFLNFKYPNIDSFLELDINKSEIIWRDWLQSKGIDITTKKTTKSTGKTYEITTAYVTYLRRIYDYILKELDKRDEFEKDIWDVRILKQHYGISYSTSDTTYLMSFKNIPQPTIRQECKLYFKEKLLSKNNFSYSTARQYCSVISTFFRFIKEIEPSWDSIEDLNRNHILKYITYLNQHYAKSSNIKANVNYNIRNAINKIYKFLSDIKLREYKISPNIDISRLILETDKPTLIKKANNIKYITDDILEQLFDNIDKLNKKVQIVIWIMYKTGLRISDVLELKHDCLIMLDNNYWIETNILKTNVQNHRIPIDKELADMIAILIDKSVKKSNEDNNPEKYIFAKYSGIRKGRPYSDTWAINHLNALSREVGIINSDGTIYHFSNHAFRHTYAVKLLNGGADITTIQELLAHASPEMTLKYAKLLDDTKRKVFDNAVKQGIFSFDESDKLKEENNGEIPDDIIEMLYTNHKLNAIDTPYGTCMQRTKGKCNFAKQPPCLTSNNGSPCKDLCVGAFEGDIIKYDILINSTKNMIENAKIYNRTEMINENEELLKLYEDIHSKISQGNMIYSRLDKLKKKVN</sequence>
<feature type="domain" description="Core-binding (CB)" evidence="4">
    <location>
        <begin position="232"/>
        <end position="326"/>
    </location>
</feature>
<dbReference type="InterPro" id="IPR044068">
    <property type="entry name" value="CB"/>
</dbReference>
<name>W1YBP5_9ZZZZ</name>
<dbReference type="InterPro" id="IPR010998">
    <property type="entry name" value="Integrase_recombinase_N"/>
</dbReference>
<keyword evidence="1" id="KW-0238">DNA-binding</keyword>
<organism evidence="5">
    <name type="scientific">human gut metagenome</name>
    <dbReference type="NCBI Taxonomy" id="408170"/>
    <lineage>
        <taxon>unclassified sequences</taxon>
        <taxon>metagenomes</taxon>
        <taxon>organismal metagenomes</taxon>
    </lineage>
</organism>
<dbReference type="AlphaFoldDB" id="W1YBP5"/>
<evidence type="ECO:0000256" key="1">
    <source>
        <dbReference type="ARBA" id="ARBA00023125"/>
    </source>
</evidence>
<evidence type="ECO:0000259" key="3">
    <source>
        <dbReference type="PROSITE" id="PS51898"/>
    </source>
</evidence>
<proteinExistence type="predicted"/>
<dbReference type="EMBL" id="AZMM01006911">
    <property type="protein sequence ID" value="ETJ39130.1"/>
    <property type="molecule type" value="Genomic_DNA"/>
</dbReference>
<dbReference type="PANTHER" id="PTHR30349">
    <property type="entry name" value="PHAGE INTEGRASE-RELATED"/>
    <property type="match status" value="1"/>
</dbReference>
<dbReference type="GO" id="GO:0015074">
    <property type="term" value="P:DNA integration"/>
    <property type="evidence" value="ECO:0007669"/>
    <property type="project" value="InterPro"/>
</dbReference>
<feature type="domain" description="Tyr recombinase" evidence="3">
    <location>
        <begin position="358"/>
        <end position="553"/>
    </location>
</feature>
<dbReference type="Gene3D" id="1.10.150.130">
    <property type="match status" value="1"/>
</dbReference>
<protein>
    <submittedName>
        <fullName evidence="5">Transposition regulatory protein TnpB</fullName>
    </submittedName>
</protein>
<dbReference type="Pfam" id="PF00589">
    <property type="entry name" value="Phage_integrase"/>
    <property type="match status" value="1"/>
</dbReference>
<reference evidence="5" key="1">
    <citation type="submission" date="2013-12" db="EMBL/GenBank/DDBJ databases">
        <title>A Varibaculum cambriense genome reconstructed from a premature infant gut community with otherwise low bacterial novelty that shifts toward anaerobic metabolism during the third week of life.</title>
        <authorList>
            <person name="Brown C.T."/>
            <person name="Sharon I."/>
            <person name="Thomas B.C."/>
            <person name="Castelle C.J."/>
            <person name="Morowitz M.J."/>
            <person name="Banfield J.F."/>
        </authorList>
    </citation>
    <scope>NUCLEOTIDE SEQUENCE</scope>
</reference>
<keyword evidence="2" id="KW-0233">DNA recombination</keyword>
<dbReference type="GO" id="GO:0003677">
    <property type="term" value="F:DNA binding"/>
    <property type="evidence" value="ECO:0007669"/>
    <property type="project" value="UniProtKB-KW"/>
</dbReference>
<dbReference type="SUPFAM" id="SSF56349">
    <property type="entry name" value="DNA breaking-rejoining enzymes"/>
    <property type="match status" value="1"/>
</dbReference>
<dbReference type="PANTHER" id="PTHR30349:SF41">
    <property type="entry name" value="INTEGRASE_RECOMBINASE PROTEIN MJ0367-RELATED"/>
    <property type="match status" value="1"/>
</dbReference>
<dbReference type="Gene3D" id="1.10.443.10">
    <property type="entry name" value="Intergrase catalytic core"/>
    <property type="match status" value="1"/>
</dbReference>
<accession>W1YBP5</accession>
<dbReference type="InterPro" id="IPR002104">
    <property type="entry name" value="Integrase_catalytic"/>
</dbReference>
<evidence type="ECO:0000259" key="4">
    <source>
        <dbReference type="PROSITE" id="PS51900"/>
    </source>
</evidence>
<gene>
    <name evidence="5" type="ORF">Q604_UNBC06911G0002</name>
</gene>
<evidence type="ECO:0000313" key="5">
    <source>
        <dbReference type="EMBL" id="ETJ39130.1"/>
    </source>
</evidence>
<dbReference type="GO" id="GO:0006310">
    <property type="term" value="P:DNA recombination"/>
    <property type="evidence" value="ECO:0007669"/>
    <property type="project" value="UniProtKB-KW"/>
</dbReference>
<dbReference type="InterPro" id="IPR050090">
    <property type="entry name" value="Tyrosine_recombinase_XerCD"/>
</dbReference>
<dbReference type="InterPro" id="IPR011010">
    <property type="entry name" value="DNA_brk_join_enz"/>
</dbReference>
<dbReference type="PROSITE" id="PS51900">
    <property type="entry name" value="CB"/>
    <property type="match status" value="1"/>
</dbReference>
<dbReference type="PROSITE" id="PS51898">
    <property type="entry name" value="TYR_RECOMBINASE"/>
    <property type="match status" value="1"/>
</dbReference>
<dbReference type="InterPro" id="IPR013762">
    <property type="entry name" value="Integrase-like_cat_sf"/>
</dbReference>
<evidence type="ECO:0000256" key="2">
    <source>
        <dbReference type="ARBA" id="ARBA00023172"/>
    </source>
</evidence>
<comment type="caution">
    <text evidence="5">The sequence shown here is derived from an EMBL/GenBank/DDBJ whole genome shotgun (WGS) entry which is preliminary data.</text>
</comment>